<gene>
    <name evidence="1" type="ORF">NCTC13032_03444</name>
</gene>
<evidence type="ECO:0000313" key="1">
    <source>
        <dbReference type="EMBL" id="VTP68218.1"/>
    </source>
</evidence>
<dbReference type="GO" id="GO:0016740">
    <property type="term" value="F:transferase activity"/>
    <property type="evidence" value="ECO:0007669"/>
    <property type="project" value="UniProtKB-KW"/>
</dbReference>
<accession>A0A4U9HUF6</accession>
<keyword evidence="1" id="KW-0808">Transferase</keyword>
<reference evidence="1 2" key="1">
    <citation type="submission" date="2019-05" db="EMBL/GenBank/DDBJ databases">
        <authorList>
            <consortium name="Pathogen Informatics"/>
        </authorList>
    </citation>
    <scope>NUCLEOTIDE SEQUENCE [LARGE SCALE GENOMIC DNA]</scope>
    <source>
        <strain evidence="1 2">NCTC13032</strain>
    </source>
</reference>
<dbReference type="EMBL" id="LR590464">
    <property type="protein sequence ID" value="VTP68218.1"/>
    <property type="molecule type" value="Genomic_DNA"/>
</dbReference>
<evidence type="ECO:0000313" key="2">
    <source>
        <dbReference type="Proteomes" id="UP000310719"/>
    </source>
</evidence>
<dbReference type="AlphaFoldDB" id="A0A4U9HUF6"/>
<name>A0A4U9HUF6_9ENTR</name>
<organism evidence="1 2">
    <name type="scientific">Leclercia adecarboxylata</name>
    <dbReference type="NCBI Taxonomy" id="83655"/>
    <lineage>
        <taxon>Bacteria</taxon>
        <taxon>Pseudomonadati</taxon>
        <taxon>Pseudomonadota</taxon>
        <taxon>Gammaproteobacteria</taxon>
        <taxon>Enterobacterales</taxon>
        <taxon>Enterobacteriaceae</taxon>
        <taxon>Leclercia</taxon>
    </lineage>
</organism>
<proteinExistence type="predicted"/>
<dbReference type="Gene3D" id="1.10.10.470">
    <property type="entry name" value="Maltooligosyl trehalose synthase, domain 4"/>
    <property type="match status" value="1"/>
</dbReference>
<dbReference type="InterPro" id="IPR013797">
    <property type="entry name" value="Maltooligo_trehalose_synth_4"/>
</dbReference>
<dbReference type="Proteomes" id="UP000310719">
    <property type="component" value="Chromosome"/>
</dbReference>
<protein>
    <submittedName>
        <fullName evidence="1">Putative bifunctional 4-alpha-glucanotransferase /malto-oligosyltrehalose synthase</fullName>
    </submittedName>
</protein>
<sequence>MARWQQLNQTHVRFLNDGTAPRGADTWMLYQALAGVWPPELDPQDAAGLNALEERFLAFVEKALREAKLRTGLGGQQRSL</sequence>